<dbReference type="AlphaFoldDB" id="A0A3P7QWR7"/>
<sequence>MPPGAQKPPLDPSSADYAALYYQYYYGAAAAFAQNWLQADGGDLNAGRHTPKIFIEPHIHANLQSPGLLIQVCPWSHLF</sequence>
<accession>A0A3P7QWR7</accession>
<name>A0A3P7QWR7_DIBLA</name>
<organism evidence="1 2">
    <name type="scientific">Dibothriocephalus latus</name>
    <name type="common">Fish tapeworm</name>
    <name type="synonym">Diphyllobothrium latum</name>
    <dbReference type="NCBI Taxonomy" id="60516"/>
    <lineage>
        <taxon>Eukaryota</taxon>
        <taxon>Metazoa</taxon>
        <taxon>Spiralia</taxon>
        <taxon>Lophotrochozoa</taxon>
        <taxon>Platyhelminthes</taxon>
        <taxon>Cestoda</taxon>
        <taxon>Eucestoda</taxon>
        <taxon>Diphyllobothriidea</taxon>
        <taxon>Diphyllobothriidae</taxon>
        <taxon>Dibothriocephalus</taxon>
    </lineage>
</organism>
<dbReference type="Proteomes" id="UP000281553">
    <property type="component" value="Unassembled WGS sequence"/>
</dbReference>
<protein>
    <submittedName>
        <fullName evidence="1">Uncharacterized protein</fullName>
    </submittedName>
</protein>
<evidence type="ECO:0000313" key="1">
    <source>
        <dbReference type="EMBL" id="VDN33849.1"/>
    </source>
</evidence>
<reference evidence="1 2" key="1">
    <citation type="submission" date="2018-11" db="EMBL/GenBank/DDBJ databases">
        <authorList>
            <consortium name="Pathogen Informatics"/>
        </authorList>
    </citation>
    <scope>NUCLEOTIDE SEQUENCE [LARGE SCALE GENOMIC DNA]</scope>
</reference>
<proteinExistence type="predicted"/>
<keyword evidence="2" id="KW-1185">Reference proteome</keyword>
<dbReference type="EMBL" id="UYRU01084370">
    <property type="protein sequence ID" value="VDN33849.1"/>
    <property type="molecule type" value="Genomic_DNA"/>
</dbReference>
<evidence type="ECO:0000313" key="2">
    <source>
        <dbReference type="Proteomes" id="UP000281553"/>
    </source>
</evidence>
<gene>
    <name evidence="1" type="ORF">DILT_LOCUS16345</name>
</gene>